<dbReference type="Proteomes" id="UP000501690">
    <property type="component" value="Linkage Group LG9"/>
</dbReference>
<dbReference type="AlphaFoldDB" id="A0A4D6MY75"/>
<sequence length="108" mass="12023">MCEEALYLELNTNLRIKGEGVMTFHRKLWSVLGDKTSRGVFLVWCLAVIGVSPSERTIREVLAPRGAWRQGVLRQAIDPTIKGLTGAWRLVTGRSRQAVYTNVLPGDA</sequence>
<organism evidence="1 2">
    <name type="scientific">Vigna unguiculata</name>
    <name type="common">Cowpea</name>
    <dbReference type="NCBI Taxonomy" id="3917"/>
    <lineage>
        <taxon>Eukaryota</taxon>
        <taxon>Viridiplantae</taxon>
        <taxon>Streptophyta</taxon>
        <taxon>Embryophyta</taxon>
        <taxon>Tracheophyta</taxon>
        <taxon>Spermatophyta</taxon>
        <taxon>Magnoliopsida</taxon>
        <taxon>eudicotyledons</taxon>
        <taxon>Gunneridae</taxon>
        <taxon>Pentapetalae</taxon>
        <taxon>rosids</taxon>
        <taxon>fabids</taxon>
        <taxon>Fabales</taxon>
        <taxon>Fabaceae</taxon>
        <taxon>Papilionoideae</taxon>
        <taxon>50 kb inversion clade</taxon>
        <taxon>NPAAA clade</taxon>
        <taxon>indigoferoid/millettioid clade</taxon>
        <taxon>Phaseoleae</taxon>
        <taxon>Vigna</taxon>
    </lineage>
</organism>
<gene>
    <name evidence="1" type="ORF">DEO72_LG9g1007</name>
</gene>
<dbReference type="EMBL" id="CP039353">
    <property type="protein sequence ID" value="QCE05998.1"/>
    <property type="molecule type" value="Genomic_DNA"/>
</dbReference>
<protein>
    <submittedName>
        <fullName evidence="1">Uncharacterized protein</fullName>
    </submittedName>
</protein>
<evidence type="ECO:0000313" key="1">
    <source>
        <dbReference type="EMBL" id="QCE05998.1"/>
    </source>
</evidence>
<proteinExistence type="predicted"/>
<evidence type="ECO:0000313" key="2">
    <source>
        <dbReference type="Proteomes" id="UP000501690"/>
    </source>
</evidence>
<reference evidence="1 2" key="1">
    <citation type="submission" date="2019-04" db="EMBL/GenBank/DDBJ databases">
        <title>An improved genome assembly and genetic linkage map for asparagus bean, Vigna unguiculata ssp. sesquipedialis.</title>
        <authorList>
            <person name="Xia Q."/>
            <person name="Zhang R."/>
            <person name="Dong Y."/>
        </authorList>
    </citation>
    <scope>NUCLEOTIDE SEQUENCE [LARGE SCALE GENOMIC DNA]</scope>
    <source>
        <tissue evidence="1">Leaf</tissue>
    </source>
</reference>
<accession>A0A4D6MY75</accession>
<name>A0A4D6MY75_VIGUN</name>
<keyword evidence="2" id="KW-1185">Reference proteome</keyword>